<gene>
    <name evidence="8" type="ORF">KUF71_016831</name>
</gene>
<accession>A0AAE1HW81</accession>
<name>A0AAE1HW81_9NEOP</name>
<keyword evidence="1 6" id="KW-0813">Transport</keyword>
<reference evidence="8" key="2">
    <citation type="journal article" date="2023" name="BMC Genomics">
        <title>Pest status, molecular evolution, and epigenetic factors derived from the genome assembly of Frankliniella fusca, a thysanopteran phytovirus vector.</title>
        <authorList>
            <person name="Catto M.A."/>
            <person name="Labadie P.E."/>
            <person name="Jacobson A.L."/>
            <person name="Kennedy G.G."/>
            <person name="Srinivasan R."/>
            <person name="Hunt B.G."/>
        </authorList>
    </citation>
    <scope>NUCLEOTIDE SEQUENCE</scope>
    <source>
        <strain evidence="8">PL_HMW_Pooled</strain>
    </source>
</reference>
<keyword evidence="9" id="KW-1185">Reference proteome</keyword>
<evidence type="ECO:0000256" key="4">
    <source>
        <dbReference type="ARBA" id="ARBA00022723"/>
    </source>
</evidence>
<dbReference type="GO" id="GO:0020037">
    <property type="term" value="F:heme binding"/>
    <property type="evidence" value="ECO:0007669"/>
    <property type="project" value="InterPro"/>
</dbReference>
<dbReference type="InterPro" id="IPR009050">
    <property type="entry name" value="Globin-like_sf"/>
</dbReference>
<sequence length="207" mass="23233">MLSLLAVRKRPHRLNLPEVCLLKHVVVCSPGAQMGAILSYLWSPSLSTEVDPTTGLSPRDKHLVRTTWAIVKKDTSANGLYLFELLFTKHTDVRDMFPFARGREPAEYRDDPRLRAHSNGVMYALTSYIDHLDDVPCLDAMVRKLADNHLRRHVTPEHFKALGAVVMQALQDLLGASVMTPEAITAWTRTYALVLQVVSDQMSKAKS</sequence>
<comment type="caution">
    <text evidence="8">The sequence shown here is derived from an EMBL/GenBank/DDBJ whole genome shotgun (WGS) entry which is preliminary data.</text>
</comment>
<dbReference type="CDD" id="cd01040">
    <property type="entry name" value="Mb-like"/>
    <property type="match status" value="1"/>
</dbReference>
<dbReference type="PANTHER" id="PTHR47217">
    <property type="entry name" value="GLOBIN-LIKE PROTEIN"/>
    <property type="match status" value="1"/>
</dbReference>
<protein>
    <submittedName>
        <fullName evidence="8">Globin-1 subunit beta</fullName>
    </submittedName>
</protein>
<evidence type="ECO:0000256" key="5">
    <source>
        <dbReference type="ARBA" id="ARBA00023004"/>
    </source>
</evidence>
<dbReference type="EMBL" id="JAHWGI010001337">
    <property type="protein sequence ID" value="KAK3928584.1"/>
    <property type="molecule type" value="Genomic_DNA"/>
</dbReference>
<evidence type="ECO:0000256" key="1">
    <source>
        <dbReference type="ARBA" id="ARBA00022448"/>
    </source>
</evidence>
<dbReference type="Pfam" id="PF00042">
    <property type="entry name" value="Globin"/>
    <property type="match status" value="1"/>
</dbReference>
<dbReference type="InterPro" id="IPR000971">
    <property type="entry name" value="Globin"/>
</dbReference>
<dbReference type="PANTHER" id="PTHR47217:SF1">
    <property type="entry name" value="GLOBIN-LIKE PROTEIN"/>
    <property type="match status" value="1"/>
</dbReference>
<evidence type="ECO:0000256" key="2">
    <source>
        <dbReference type="ARBA" id="ARBA00022617"/>
    </source>
</evidence>
<keyword evidence="3 6" id="KW-0561">Oxygen transport</keyword>
<dbReference type="InterPro" id="IPR044399">
    <property type="entry name" value="Mb-like_M"/>
</dbReference>
<organism evidence="8 9">
    <name type="scientific">Frankliniella fusca</name>
    <dbReference type="NCBI Taxonomy" id="407009"/>
    <lineage>
        <taxon>Eukaryota</taxon>
        <taxon>Metazoa</taxon>
        <taxon>Ecdysozoa</taxon>
        <taxon>Arthropoda</taxon>
        <taxon>Hexapoda</taxon>
        <taxon>Insecta</taxon>
        <taxon>Pterygota</taxon>
        <taxon>Neoptera</taxon>
        <taxon>Paraneoptera</taxon>
        <taxon>Thysanoptera</taxon>
        <taxon>Terebrantia</taxon>
        <taxon>Thripoidea</taxon>
        <taxon>Thripidae</taxon>
        <taxon>Frankliniella</taxon>
    </lineage>
</organism>
<keyword evidence="2 6" id="KW-0349">Heme</keyword>
<evidence type="ECO:0000256" key="3">
    <source>
        <dbReference type="ARBA" id="ARBA00022621"/>
    </source>
</evidence>
<keyword evidence="5" id="KW-0408">Iron</keyword>
<reference evidence="8" key="1">
    <citation type="submission" date="2021-07" db="EMBL/GenBank/DDBJ databases">
        <authorList>
            <person name="Catto M.A."/>
            <person name="Jacobson A."/>
            <person name="Kennedy G."/>
            <person name="Labadie P."/>
            <person name="Hunt B.G."/>
            <person name="Srinivasan R."/>
        </authorList>
    </citation>
    <scope>NUCLEOTIDE SEQUENCE</scope>
    <source>
        <strain evidence="8">PL_HMW_Pooled</strain>
        <tissue evidence="8">Head</tissue>
    </source>
</reference>
<evidence type="ECO:0000313" key="8">
    <source>
        <dbReference type="EMBL" id="KAK3928584.1"/>
    </source>
</evidence>
<feature type="domain" description="Globin" evidence="7">
    <location>
        <begin position="55"/>
        <end position="203"/>
    </location>
</feature>
<evidence type="ECO:0000256" key="6">
    <source>
        <dbReference type="RuleBase" id="RU000356"/>
    </source>
</evidence>
<dbReference type="GO" id="GO:0046872">
    <property type="term" value="F:metal ion binding"/>
    <property type="evidence" value="ECO:0007669"/>
    <property type="project" value="UniProtKB-KW"/>
</dbReference>
<evidence type="ECO:0000313" key="9">
    <source>
        <dbReference type="Proteomes" id="UP001219518"/>
    </source>
</evidence>
<proteinExistence type="inferred from homology"/>
<dbReference type="InterPro" id="IPR012292">
    <property type="entry name" value="Globin/Proto"/>
</dbReference>
<keyword evidence="4" id="KW-0479">Metal-binding</keyword>
<dbReference type="Gene3D" id="1.10.490.10">
    <property type="entry name" value="Globins"/>
    <property type="match status" value="1"/>
</dbReference>
<evidence type="ECO:0000259" key="7">
    <source>
        <dbReference type="PROSITE" id="PS01033"/>
    </source>
</evidence>
<dbReference type="Proteomes" id="UP001219518">
    <property type="component" value="Unassembled WGS sequence"/>
</dbReference>
<dbReference type="GO" id="GO:0005344">
    <property type="term" value="F:oxygen carrier activity"/>
    <property type="evidence" value="ECO:0007669"/>
    <property type="project" value="UniProtKB-KW"/>
</dbReference>
<comment type="similarity">
    <text evidence="6">Belongs to the globin family.</text>
</comment>
<dbReference type="PROSITE" id="PS01033">
    <property type="entry name" value="GLOBIN"/>
    <property type="match status" value="1"/>
</dbReference>
<dbReference type="SUPFAM" id="SSF46458">
    <property type="entry name" value="Globin-like"/>
    <property type="match status" value="1"/>
</dbReference>
<dbReference type="AlphaFoldDB" id="A0AAE1HW81"/>
<dbReference type="GO" id="GO:0019825">
    <property type="term" value="F:oxygen binding"/>
    <property type="evidence" value="ECO:0007669"/>
    <property type="project" value="InterPro"/>
</dbReference>